<dbReference type="Proteomes" id="UP000247792">
    <property type="component" value="Unassembled WGS sequence"/>
</dbReference>
<proteinExistence type="predicted"/>
<name>A0A318JJ07_9BURK</name>
<evidence type="ECO:0000313" key="1">
    <source>
        <dbReference type="EMBL" id="PXX40182.1"/>
    </source>
</evidence>
<organism evidence="1 2">
    <name type="scientific">Undibacterium pigrum</name>
    <dbReference type="NCBI Taxonomy" id="401470"/>
    <lineage>
        <taxon>Bacteria</taxon>
        <taxon>Pseudomonadati</taxon>
        <taxon>Pseudomonadota</taxon>
        <taxon>Betaproteobacteria</taxon>
        <taxon>Burkholderiales</taxon>
        <taxon>Oxalobacteraceae</taxon>
        <taxon>Undibacterium</taxon>
    </lineage>
</organism>
<dbReference type="RefSeq" id="WP_110256929.1">
    <property type="nucleotide sequence ID" value="NZ_QJKB01000008.1"/>
</dbReference>
<comment type="caution">
    <text evidence="1">The sequence shown here is derived from an EMBL/GenBank/DDBJ whole genome shotgun (WGS) entry which is preliminary data.</text>
</comment>
<evidence type="ECO:0000313" key="2">
    <source>
        <dbReference type="Proteomes" id="UP000247792"/>
    </source>
</evidence>
<sequence length="68" mass="7507">MTTGNVLGQFVRVGSDVGVIVGYHGMPDVPEDHYAIWYGQLAEDGSTPLARTVPVEYCVFVDRHALYH</sequence>
<keyword evidence="2" id="KW-1185">Reference proteome</keyword>
<dbReference type="EMBL" id="QJKB01000008">
    <property type="protein sequence ID" value="PXX40182.1"/>
    <property type="molecule type" value="Genomic_DNA"/>
</dbReference>
<protein>
    <submittedName>
        <fullName evidence="1">Uncharacterized protein</fullName>
    </submittedName>
</protein>
<dbReference type="OrthoDB" id="5355061at2"/>
<reference evidence="1 2" key="1">
    <citation type="submission" date="2018-05" db="EMBL/GenBank/DDBJ databases">
        <title>Genomic Encyclopedia of Type Strains, Phase IV (KMG-IV): sequencing the most valuable type-strain genomes for metagenomic binning, comparative biology and taxonomic classification.</title>
        <authorList>
            <person name="Goeker M."/>
        </authorList>
    </citation>
    <scope>NUCLEOTIDE SEQUENCE [LARGE SCALE GENOMIC DNA]</scope>
    <source>
        <strain evidence="1 2">DSM 19792</strain>
    </source>
</reference>
<gene>
    <name evidence="1" type="ORF">DFR42_10815</name>
</gene>
<accession>A0A318JJ07</accession>
<dbReference type="AlphaFoldDB" id="A0A318JJ07"/>